<dbReference type="EMBL" id="JASCZI010091238">
    <property type="protein sequence ID" value="MED6149591.1"/>
    <property type="molecule type" value="Genomic_DNA"/>
</dbReference>
<protein>
    <submittedName>
        <fullName evidence="1">Uncharacterized protein</fullName>
    </submittedName>
</protein>
<dbReference type="Proteomes" id="UP001341840">
    <property type="component" value="Unassembled WGS sequence"/>
</dbReference>
<accession>A0ABU6TN02</accession>
<keyword evidence="2" id="KW-1185">Reference proteome</keyword>
<evidence type="ECO:0000313" key="1">
    <source>
        <dbReference type="EMBL" id="MED6149591.1"/>
    </source>
</evidence>
<organism evidence="1 2">
    <name type="scientific">Stylosanthes scabra</name>
    <dbReference type="NCBI Taxonomy" id="79078"/>
    <lineage>
        <taxon>Eukaryota</taxon>
        <taxon>Viridiplantae</taxon>
        <taxon>Streptophyta</taxon>
        <taxon>Embryophyta</taxon>
        <taxon>Tracheophyta</taxon>
        <taxon>Spermatophyta</taxon>
        <taxon>Magnoliopsida</taxon>
        <taxon>eudicotyledons</taxon>
        <taxon>Gunneridae</taxon>
        <taxon>Pentapetalae</taxon>
        <taxon>rosids</taxon>
        <taxon>fabids</taxon>
        <taxon>Fabales</taxon>
        <taxon>Fabaceae</taxon>
        <taxon>Papilionoideae</taxon>
        <taxon>50 kb inversion clade</taxon>
        <taxon>dalbergioids sensu lato</taxon>
        <taxon>Dalbergieae</taxon>
        <taxon>Pterocarpus clade</taxon>
        <taxon>Stylosanthes</taxon>
    </lineage>
</organism>
<sequence length="85" mass="9398">MINKMFLLHIGRIGPSRGLALARILEIPILAFINFCLTLPCDRVGARSALAPELTFDHAVAQVRRAAARCGQNLPEWLPGYRAIM</sequence>
<proteinExistence type="predicted"/>
<comment type="caution">
    <text evidence="1">The sequence shown here is derived from an EMBL/GenBank/DDBJ whole genome shotgun (WGS) entry which is preliminary data.</text>
</comment>
<evidence type="ECO:0000313" key="2">
    <source>
        <dbReference type="Proteomes" id="UP001341840"/>
    </source>
</evidence>
<name>A0ABU6TN02_9FABA</name>
<reference evidence="1 2" key="1">
    <citation type="journal article" date="2023" name="Plants (Basel)">
        <title>Bridging the Gap: Combining Genomics and Transcriptomics Approaches to Understand Stylosanthes scabra, an Orphan Legume from the Brazilian Caatinga.</title>
        <authorList>
            <person name="Ferreira-Neto J.R.C."/>
            <person name="da Silva M.D."/>
            <person name="Binneck E."/>
            <person name="de Melo N.F."/>
            <person name="da Silva R.H."/>
            <person name="de Melo A.L.T.M."/>
            <person name="Pandolfi V."/>
            <person name="Bustamante F.O."/>
            <person name="Brasileiro-Vidal A.C."/>
            <person name="Benko-Iseppon A.M."/>
        </authorList>
    </citation>
    <scope>NUCLEOTIDE SEQUENCE [LARGE SCALE GENOMIC DNA]</scope>
    <source>
        <tissue evidence="1">Leaves</tissue>
    </source>
</reference>
<gene>
    <name evidence="1" type="ORF">PIB30_063987</name>
</gene>